<protein>
    <recommendedName>
        <fullName evidence="4">ATP/GTP-binding protein</fullName>
    </recommendedName>
</protein>
<dbReference type="EMBL" id="JAGINW010000001">
    <property type="protein sequence ID" value="MBP2323247.1"/>
    <property type="molecule type" value="Genomic_DNA"/>
</dbReference>
<evidence type="ECO:0000313" key="3">
    <source>
        <dbReference type="Proteomes" id="UP001519332"/>
    </source>
</evidence>
<dbReference type="Proteomes" id="UP001519332">
    <property type="component" value="Unassembled WGS sequence"/>
</dbReference>
<organism evidence="2 3">
    <name type="scientific">Kibdelosporangium banguiense</name>
    <dbReference type="NCBI Taxonomy" id="1365924"/>
    <lineage>
        <taxon>Bacteria</taxon>
        <taxon>Bacillati</taxon>
        <taxon>Actinomycetota</taxon>
        <taxon>Actinomycetes</taxon>
        <taxon>Pseudonocardiales</taxon>
        <taxon>Pseudonocardiaceae</taxon>
        <taxon>Kibdelosporangium</taxon>
    </lineage>
</organism>
<proteinExistence type="predicted"/>
<evidence type="ECO:0000313" key="2">
    <source>
        <dbReference type="EMBL" id="MBP2323247.1"/>
    </source>
</evidence>
<feature type="region of interest" description="Disordered" evidence="1">
    <location>
        <begin position="1"/>
        <end position="37"/>
    </location>
</feature>
<reference evidence="2 3" key="1">
    <citation type="submission" date="2021-03" db="EMBL/GenBank/DDBJ databases">
        <title>Sequencing the genomes of 1000 actinobacteria strains.</title>
        <authorList>
            <person name="Klenk H.-P."/>
        </authorList>
    </citation>
    <scope>NUCLEOTIDE SEQUENCE [LARGE SCALE GENOMIC DNA]</scope>
    <source>
        <strain evidence="2 3">DSM 46670</strain>
    </source>
</reference>
<evidence type="ECO:0008006" key="4">
    <source>
        <dbReference type="Google" id="ProtNLM"/>
    </source>
</evidence>
<gene>
    <name evidence="2" type="ORF">JOF56_003632</name>
</gene>
<name>A0ABS4TFQ1_9PSEU</name>
<comment type="caution">
    <text evidence="2">The sequence shown here is derived from an EMBL/GenBank/DDBJ whole genome shotgun (WGS) entry which is preliminary data.</text>
</comment>
<keyword evidence="3" id="KW-1185">Reference proteome</keyword>
<dbReference type="RefSeq" id="WP_209639329.1">
    <property type="nucleotide sequence ID" value="NZ_JAGINW010000001.1"/>
</dbReference>
<sequence length="95" mass="10968">MPRRNRTKREEPRQPGGGLTQHSESGPDGEWNVRAISGTATTKTYRCPGCDHEIRPGTPHLVTWPAAEYGSVDERRHWHRACWEARLRRKPTRRA</sequence>
<evidence type="ECO:0000256" key="1">
    <source>
        <dbReference type="SAM" id="MobiDB-lite"/>
    </source>
</evidence>
<accession>A0ABS4TFQ1</accession>